<dbReference type="Gene3D" id="3.40.50.150">
    <property type="entry name" value="Vaccinia Virus protein VP39"/>
    <property type="match status" value="1"/>
</dbReference>
<reference evidence="3" key="1">
    <citation type="submission" date="2021-06" db="EMBL/GenBank/DDBJ databases">
        <title>Comparative genomics, transcriptomics and evolutionary studies reveal genomic signatures of adaptation to plant cell wall in hemibiotrophic fungi.</title>
        <authorList>
            <consortium name="DOE Joint Genome Institute"/>
            <person name="Baroncelli R."/>
            <person name="Diaz J.F."/>
            <person name="Benocci T."/>
            <person name="Peng M."/>
            <person name="Battaglia E."/>
            <person name="Haridas S."/>
            <person name="Andreopoulos W."/>
            <person name="Labutti K."/>
            <person name="Pangilinan J."/>
            <person name="Floch G.L."/>
            <person name="Makela M.R."/>
            <person name="Henrissat B."/>
            <person name="Grigoriev I.V."/>
            <person name="Crouch J.A."/>
            <person name="De Vries R.P."/>
            <person name="Sukno S.A."/>
            <person name="Thon M.R."/>
        </authorList>
    </citation>
    <scope>NUCLEOTIDE SEQUENCE</scope>
    <source>
        <strain evidence="3">MAFF235873</strain>
    </source>
</reference>
<keyword evidence="3" id="KW-0489">Methyltransferase</keyword>
<dbReference type="CDD" id="cd02440">
    <property type="entry name" value="AdoMet_MTases"/>
    <property type="match status" value="1"/>
</dbReference>
<proteinExistence type="inferred from homology"/>
<dbReference type="GO" id="GO:0008168">
    <property type="term" value="F:methyltransferase activity"/>
    <property type="evidence" value="ECO:0007669"/>
    <property type="project" value="UniProtKB-KW"/>
</dbReference>
<comment type="caution">
    <text evidence="3">The sequence shown here is derived from an EMBL/GenBank/DDBJ whole genome shotgun (WGS) entry which is preliminary data.</text>
</comment>
<protein>
    <submittedName>
        <fullName evidence="3">Methyltransferase domain-containing protein</fullName>
    </submittedName>
</protein>
<dbReference type="AlphaFoldDB" id="A0AAD9HN74"/>
<keyword evidence="4" id="KW-1185">Reference proteome</keyword>
<evidence type="ECO:0000256" key="1">
    <source>
        <dbReference type="ARBA" id="ARBA00038158"/>
    </source>
</evidence>
<dbReference type="GO" id="GO:0032259">
    <property type="term" value="P:methylation"/>
    <property type="evidence" value="ECO:0007669"/>
    <property type="project" value="UniProtKB-KW"/>
</dbReference>
<keyword evidence="3" id="KW-0808">Transferase</keyword>
<sequence length="358" mass="40248">MADNHVGTSEARNEDTAQPPAAMDNDDILAADEVPDDGVSLNQESVASSTTSVTSSILEYRLENGRTYHNDKEGKYAMPNDERENDRLDLQHNLMLLTFDDRLGMAPPNDKDAKVGRVLDVGTGTGIWAVDFGDEHPEAEVIGVDLSAVQPAFVPPNVYFQIDNVEEDWTFSRPFDYIHSRLLTGGIQNWDRYLKQCFDNLNPGGYLELIDADAIPASDDGTLTKESNLARGFDLLADAVAALGVPFEKFSRMEGALREVGFEDVRVRRFKWPTNSWPKDAKHRELGIWNYENIAPNVEGIFMAPYTRGLDWTKEEVMVMAMNVRKDCGDRSIHAYFNIWSIYGRKPVKVEETQTTTD</sequence>
<dbReference type="Proteomes" id="UP001232148">
    <property type="component" value="Unassembled WGS sequence"/>
</dbReference>
<comment type="similarity">
    <text evidence="1">Belongs to the methyltransferase superfamily. LaeA methyltransferase family.</text>
</comment>
<dbReference type="PANTHER" id="PTHR43591">
    <property type="entry name" value="METHYLTRANSFERASE"/>
    <property type="match status" value="1"/>
</dbReference>
<organism evidence="3 4">
    <name type="scientific">Colletotrichum zoysiae</name>
    <dbReference type="NCBI Taxonomy" id="1216348"/>
    <lineage>
        <taxon>Eukaryota</taxon>
        <taxon>Fungi</taxon>
        <taxon>Dikarya</taxon>
        <taxon>Ascomycota</taxon>
        <taxon>Pezizomycotina</taxon>
        <taxon>Sordariomycetes</taxon>
        <taxon>Hypocreomycetidae</taxon>
        <taxon>Glomerellales</taxon>
        <taxon>Glomerellaceae</taxon>
        <taxon>Colletotrichum</taxon>
        <taxon>Colletotrichum graminicola species complex</taxon>
    </lineage>
</organism>
<evidence type="ECO:0000313" key="4">
    <source>
        <dbReference type="Proteomes" id="UP001232148"/>
    </source>
</evidence>
<dbReference type="InterPro" id="IPR029063">
    <property type="entry name" value="SAM-dependent_MTases_sf"/>
</dbReference>
<gene>
    <name evidence="3" type="ORF">LX32DRAFT_637536</name>
</gene>
<dbReference type="Pfam" id="PF13489">
    <property type="entry name" value="Methyltransf_23"/>
    <property type="match status" value="1"/>
</dbReference>
<dbReference type="EMBL" id="MU842844">
    <property type="protein sequence ID" value="KAK2031029.1"/>
    <property type="molecule type" value="Genomic_DNA"/>
</dbReference>
<dbReference type="SUPFAM" id="SSF53335">
    <property type="entry name" value="S-adenosyl-L-methionine-dependent methyltransferases"/>
    <property type="match status" value="1"/>
</dbReference>
<feature type="region of interest" description="Disordered" evidence="2">
    <location>
        <begin position="1"/>
        <end position="28"/>
    </location>
</feature>
<accession>A0AAD9HN74</accession>
<name>A0AAD9HN74_9PEZI</name>
<evidence type="ECO:0000313" key="3">
    <source>
        <dbReference type="EMBL" id="KAK2031029.1"/>
    </source>
</evidence>
<evidence type="ECO:0000256" key="2">
    <source>
        <dbReference type="SAM" id="MobiDB-lite"/>
    </source>
</evidence>
<dbReference type="PANTHER" id="PTHR43591:SF31">
    <property type="entry name" value="LAEA-LIKE, PUTATIVE (AFU_ORTHOLOGUE AFUA_8G01930)-RELATED"/>
    <property type="match status" value="1"/>
</dbReference>